<evidence type="ECO:0000259" key="2">
    <source>
        <dbReference type="Pfam" id="PF12234"/>
    </source>
</evidence>
<feature type="domain" description="RAVE complex protein Rav1 C-terminal" evidence="2">
    <location>
        <begin position="92"/>
        <end position="405"/>
    </location>
</feature>
<reference evidence="3 4" key="1">
    <citation type="journal article" date="2021" name="Nat. Plants">
        <title>The Taxus genome provides insights into paclitaxel biosynthesis.</title>
        <authorList>
            <person name="Xiong X."/>
            <person name="Gou J."/>
            <person name="Liao Q."/>
            <person name="Li Y."/>
            <person name="Zhou Q."/>
            <person name="Bi G."/>
            <person name="Li C."/>
            <person name="Du R."/>
            <person name="Wang X."/>
            <person name="Sun T."/>
            <person name="Guo L."/>
            <person name="Liang H."/>
            <person name="Lu P."/>
            <person name="Wu Y."/>
            <person name="Zhang Z."/>
            <person name="Ro D.K."/>
            <person name="Shang Y."/>
            <person name="Huang S."/>
            <person name="Yan J."/>
        </authorList>
    </citation>
    <scope>NUCLEOTIDE SEQUENCE [LARGE SCALE GENOMIC DNA]</scope>
    <source>
        <strain evidence="3">Ta-2019</strain>
    </source>
</reference>
<dbReference type="PANTHER" id="PTHR13950:SF9">
    <property type="entry name" value="RABCONNECTIN-3A"/>
    <property type="match status" value="1"/>
</dbReference>
<accession>A0AA38FI85</accession>
<dbReference type="PROSITE" id="PS50294">
    <property type="entry name" value="WD_REPEATS_REGION"/>
    <property type="match status" value="1"/>
</dbReference>
<protein>
    <recommendedName>
        <fullName evidence="2">RAVE complex protein Rav1 C-terminal domain-containing protein</fullName>
    </recommendedName>
</protein>
<dbReference type="GO" id="GO:0043291">
    <property type="term" value="C:RAVE complex"/>
    <property type="evidence" value="ECO:0007669"/>
    <property type="project" value="TreeGrafter"/>
</dbReference>
<organism evidence="3 4">
    <name type="scientific">Taxus chinensis</name>
    <name type="common">Chinese yew</name>
    <name type="synonym">Taxus wallichiana var. chinensis</name>
    <dbReference type="NCBI Taxonomy" id="29808"/>
    <lineage>
        <taxon>Eukaryota</taxon>
        <taxon>Viridiplantae</taxon>
        <taxon>Streptophyta</taxon>
        <taxon>Embryophyta</taxon>
        <taxon>Tracheophyta</taxon>
        <taxon>Spermatophyta</taxon>
        <taxon>Pinopsida</taxon>
        <taxon>Pinidae</taxon>
        <taxon>Conifers II</taxon>
        <taxon>Cupressales</taxon>
        <taxon>Taxaceae</taxon>
        <taxon>Taxus</taxon>
    </lineage>
</organism>
<comment type="caution">
    <text evidence="3">The sequence shown here is derived from an EMBL/GenBank/DDBJ whole genome shotgun (WGS) entry which is preliminary data.</text>
</comment>
<dbReference type="InterPro" id="IPR001680">
    <property type="entry name" value="WD40_rpt"/>
</dbReference>
<keyword evidence="1" id="KW-0853">WD repeat</keyword>
<dbReference type="Gene3D" id="2.130.10.10">
    <property type="entry name" value="YVTN repeat-like/Quinoprotein amine dehydrogenase"/>
    <property type="match status" value="1"/>
</dbReference>
<dbReference type="Pfam" id="PF00400">
    <property type="entry name" value="WD40"/>
    <property type="match status" value="1"/>
</dbReference>
<dbReference type="InterPro" id="IPR052208">
    <property type="entry name" value="DmX-like/RAVE_component"/>
</dbReference>
<dbReference type="SMART" id="SM00320">
    <property type="entry name" value="WD40"/>
    <property type="match status" value="6"/>
</dbReference>
<dbReference type="InterPro" id="IPR022033">
    <property type="entry name" value="Rav1p_C"/>
</dbReference>
<dbReference type="PANTHER" id="PTHR13950">
    <property type="entry name" value="RABCONNECTIN-RELATED"/>
    <property type="match status" value="1"/>
</dbReference>
<dbReference type="GO" id="GO:0007035">
    <property type="term" value="P:vacuolar acidification"/>
    <property type="evidence" value="ECO:0007669"/>
    <property type="project" value="TreeGrafter"/>
</dbReference>
<feature type="non-terminal residue" evidence="3">
    <location>
        <position position="1"/>
    </location>
</feature>
<dbReference type="Proteomes" id="UP000824469">
    <property type="component" value="Unassembled WGS sequence"/>
</dbReference>
<evidence type="ECO:0000256" key="1">
    <source>
        <dbReference type="PROSITE-ProRule" id="PRU00221"/>
    </source>
</evidence>
<feature type="repeat" description="WD" evidence="1">
    <location>
        <begin position="1481"/>
        <end position="1516"/>
    </location>
</feature>
<dbReference type="InterPro" id="IPR036322">
    <property type="entry name" value="WD40_repeat_dom_sf"/>
</dbReference>
<gene>
    <name evidence="3" type="ORF">KI387_014625</name>
</gene>
<keyword evidence="4" id="KW-1185">Reference proteome</keyword>
<proteinExistence type="predicted"/>
<evidence type="ECO:0000313" key="3">
    <source>
        <dbReference type="EMBL" id="KAH9303042.1"/>
    </source>
</evidence>
<dbReference type="InterPro" id="IPR015943">
    <property type="entry name" value="WD40/YVTN_repeat-like_dom_sf"/>
</dbReference>
<sequence>NRKRAVASVRHLMAYVGSGISHKESNEIQKPFLSIPQLDLSQYLQLGVTERNYGREPQWSVATKFAVSSTNEWTQSSASHAGEGSWLLRGQNSLPNDSDDLLSKSEVEGFIIALEKCPRVPGITDEERIHLFAVLDILGEISGSQEAAQYENFDEPAQRFWMLVHFRRNSLMRKMGRITAVEELTVESRALVWACQSDCQDVLLDLCLVDEPSWPVMRSLGVGFWFTNVISLRSRMEKLARAQYLKRKDPRDCALLYMALNRRNVLLGLFKLSKDEKDKPLVGFLARNFQEEKNKAAALKNAYVLKGRHQFELAVAFFLLGEDPSSAVSVCAKNLGDEQLALVICRLVEGSNGPLEQDLISNHILPIAEGKKDYWLASLLQWLLGNPMKSLQQLIQPSRASMNTELCLQVDNPLSGLANIVDTSCLDSNVGQYCAMVAMKNSVKGRIGDSKAIALARWGVMKTSSALKRSGFPVEALECLSSSTNFLLKDGFKGLSVIGSHEDPLGRYEPSKTEDTQMNWISGSLAGKLESTYKLNLAMQYMSKLIIAHPHWGFMYPLSYKIMVDTCTENKEDPQYLLLVKDSDQKLSTSLSIFEQKYLIEISGVIQALANFCYHHGRHFFWCRLLHTYIYPGFQNAFQITKRLSVFPSAIELLQKATRQTFNVLASVVLACGYNVSSVKEVFTNYNGLSNGESDCHNCFLNLRDLLYISYEVQLLTCFVINEGLHSEEQQKIFKVLDHLTLAMCVALAWLRRDARTLLTLIKTTMLASNDNSLKEFKMTERYQQLYSLIDHAQQYSVVNTAVKTFNSNPRQENLKLDKSRLQLIINDSRWRLVGVCLWGRLTSFVSEQLNTVSSVDSSYDNGPLPSPPTQLSIHSPSVSDSFEKAAVHSRPGGISIEDFRRLSLGNLACISAGLIRQFAWYLSQSLHTTPQNPILLWLWSMDTSVKMDARNSALGGLNGHGALEFENDNIFYSQQGIDGLVTPENSSDACFKEVWENLVNQKDVFYALESKGFRGFEHRNNGVNDWSYLVKELKIEDSIETGTENNQRSVRYNGSNALRSKTIRSTVKSFTSNEYSVLGTEQKMARQKKKTCISFQKPKEVLRRNGELFEAICVNSCNPEQAVVASNRKGLINLNLTTVEPYFDTLEYLWSNAEWPRNGWAGSDSTPVPTFISPGVGLGSKEGSSLGLGGVTVGLGALPRSGKDSSGVTFGIPGYAGIGAMGLGWGEWEDFEGFTDPPATADNVSARALASHPLRPLFLVGSSNTHVYLWEFGKATALATYGVLPAANVPPPYALASISAVQFDRYGQRFATAALDGTVCAWQLEVGARSNVRPTESSLVFHQHASDVAFVGASGSILAATGFSSNGHNMVIWDTLAPPTTSRVSIACHEGGASSLAMFDHDIGSGSISPLIVTGGKEGDIAVHDFRFITTGKNKRKKLTKEENMLPSSPLKDAHNTKEAIGLPRKLGEQNSNGMLWSLPKAHLGSISRISAVPGTNLFLTGSRDGDVKLWDVKTFELLCHWPKVHEKHTFLQPNLRGFGGVVRASVTDVQIFPYGFLTCGGDGAVKLFQHGNEISYKQT</sequence>
<name>A0AA38FI85_TAXCH</name>
<dbReference type="Pfam" id="PF12234">
    <property type="entry name" value="Rav1p_C"/>
    <property type="match status" value="1"/>
</dbReference>
<dbReference type="EMBL" id="JAHRHJ020000009">
    <property type="protein sequence ID" value="KAH9303042.1"/>
    <property type="molecule type" value="Genomic_DNA"/>
</dbReference>
<dbReference type="OMA" id="CEWLADV"/>
<dbReference type="SUPFAM" id="SSF50978">
    <property type="entry name" value="WD40 repeat-like"/>
    <property type="match status" value="1"/>
</dbReference>
<evidence type="ECO:0000313" key="4">
    <source>
        <dbReference type="Proteomes" id="UP000824469"/>
    </source>
</evidence>
<dbReference type="PROSITE" id="PS50082">
    <property type="entry name" value="WD_REPEATS_2"/>
    <property type="match status" value="1"/>
</dbReference>